<dbReference type="Proteomes" id="UP000465031">
    <property type="component" value="Chromosome"/>
</dbReference>
<feature type="signal peptide" evidence="4">
    <location>
        <begin position="1"/>
        <end position="27"/>
    </location>
</feature>
<dbReference type="PANTHER" id="PTHR46847">
    <property type="entry name" value="D-ALLOSE-BINDING PERIPLASMIC PROTEIN-RELATED"/>
    <property type="match status" value="1"/>
</dbReference>
<dbReference type="KEGG" id="rte:GSU10_13955"/>
<organism evidence="6 7">
    <name type="scientific">Rathayibacter tanaceti</name>
    <dbReference type="NCBI Taxonomy" id="1671680"/>
    <lineage>
        <taxon>Bacteria</taxon>
        <taxon>Bacillati</taxon>
        <taxon>Actinomycetota</taxon>
        <taxon>Actinomycetes</taxon>
        <taxon>Micrococcales</taxon>
        <taxon>Microbacteriaceae</taxon>
        <taxon>Rathayibacter</taxon>
    </lineage>
</organism>
<dbReference type="Gene3D" id="3.40.50.2300">
    <property type="match status" value="2"/>
</dbReference>
<dbReference type="PANTHER" id="PTHR46847:SF1">
    <property type="entry name" value="D-ALLOSE-BINDING PERIPLASMIC PROTEIN-RELATED"/>
    <property type="match status" value="1"/>
</dbReference>
<comment type="similarity">
    <text evidence="2">Belongs to the bacterial solute-binding protein 2 family.</text>
</comment>
<reference evidence="7" key="1">
    <citation type="submission" date="2019-12" db="EMBL/GenBank/DDBJ databases">
        <title>Complete and draft genome sequences of new strains and members of some known species of the genus Rathayibacter isolated from plants.</title>
        <authorList>
            <person name="Tarlachkov S.V."/>
            <person name="Starodumova I.P."/>
            <person name="Dorofeeva L.V."/>
            <person name="Prisyazhnaya N.V."/>
            <person name="Leyn S."/>
            <person name="Zlamal J."/>
            <person name="Elan M."/>
            <person name="Osterman A.L."/>
            <person name="Nadler S."/>
            <person name="Subbotin S.A."/>
            <person name="Evtushenko L.I."/>
        </authorList>
    </citation>
    <scope>NUCLEOTIDE SEQUENCE [LARGE SCALE GENOMIC DNA]</scope>
    <source>
        <strain evidence="7">VKM Ac-2761</strain>
    </source>
</reference>
<comment type="subcellular location">
    <subcellularLocation>
        <location evidence="1">Cell envelope</location>
    </subcellularLocation>
</comment>
<dbReference type="EMBL" id="CP047186">
    <property type="protein sequence ID" value="QHC56623.1"/>
    <property type="molecule type" value="Genomic_DNA"/>
</dbReference>
<dbReference type="Pfam" id="PF13407">
    <property type="entry name" value="Peripla_BP_4"/>
    <property type="match status" value="1"/>
</dbReference>
<dbReference type="GO" id="GO:0030246">
    <property type="term" value="F:carbohydrate binding"/>
    <property type="evidence" value="ECO:0007669"/>
    <property type="project" value="UniProtKB-ARBA"/>
</dbReference>
<dbReference type="SUPFAM" id="SSF53822">
    <property type="entry name" value="Periplasmic binding protein-like I"/>
    <property type="match status" value="1"/>
</dbReference>
<feature type="chain" id="PRO_5042084921" evidence="4">
    <location>
        <begin position="28"/>
        <end position="390"/>
    </location>
</feature>
<evidence type="ECO:0000256" key="3">
    <source>
        <dbReference type="ARBA" id="ARBA00022729"/>
    </source>
</evidence>
<evidence type="ECO:0000259" key="5">
    <source>
        <dbReference type="Pfam" id="PF13407"/>
    </source>
</evidence>
<proteinExistence type="inferred from homology"/>
<keyword evidence="3 4" id="KW-0732">Signal</keyword>
<dbReference type="GO" id="GO:0030313">
    <property type="term" value="C:cell envelope"/>
    <property type="evidence" value="ECO:0007669"/>
    <property type="project" value="UniProtKB-SubCell"/>
</dbReference>
<dbReference type="RefSeq" id="WP_132505366.1">
    <property type="nucleotide sequence ID" value="NZ_CP047186.1"/>
</dbReference>
<accession>A0AAE6RMT3</accession>
<evidence type="ECO:0000256" key="4">
    <source>
        <dbReference type="SAM" id="SignalP"/>
    </source>
</evidence>
<evidence type="ECO:0000313" key="6">
    <source>
        <dbReference type="EMBL" id="QHC56623.1"/>
    </source>
</evidence>
<dbReference type="InterPro" id="IPR028082">
    <property type="entry name" value="Peripla_BP_I"/>
</dbReference>
<gene>
    <name evidence="6" type="ORF">GSU10_13955</name>
</gene>
<feature type="domain" description="Periplasmic binding protein" evidence="5">
    <location>
        <begin position="89"/>
        <end position="352"/>
    </location>
</feature>
<dbReference type="PROSITE" id="PS51257">
    <property type="entry name" value="PROKAR_LIPOPROTEIN"/>
    <property type="match status" value="1"/>
</dbReference>
<protein>
    <submittedName>
        <fullName evidence="6">Substrate-binding domain-containing protein</fullName>
    </submittedName>
</protein>
<name>A0AAE6RMT3_9MICO</name>
<sequence length="390" mass="39022">MTRTSPRLLPIAVAAIAVLGLSACSSASVGSAAGGGAAASAAAADYSSIVPTGDVLAASKELVAASIGATEGFTPPSTGPTAQKAGAKIAFVGSDLTNGGVNAVSSGVMEAAGVIGWTVDVYDGKATAQGRTDAMNQAIASAPAAIVVGGFDPTEQASSIAQAKDAGIPVLGWHSGAATGPGNGLFTNVSTDPLAVSQLAAAFAVADSDGTAGVAIFTDGQYDIAVEKADAMKAYIEACSGCSVVSYEDSPIAEADQRMPGLIANLLQAHSDDLTYLLAINGNYFGGAQQALRAAGTDPAGTPKSVAAGDGDAAEFQRIRNEDYQAATVAEPLELQGWQLVDEINRALAGEEASDFVAAPGLITKQNVPSGDLFDPASGYRDDYRTLWGK</sequence>
<evidence type="ECO:0000256" key="1">
    <source>
        <dbReference type="ARBA" id="ARBA00004196"/>
    </source>
</evidence>
<dbReference type="AlphaFoldDB" id="A0AAE6RMT3"/>
<evidence type="ECO:0000256" key="2">
    <source>
        <dbReference type="ARBA" id="ARBA00007639"/>
    </source>
</evidence>
<dbReference type="InterPro" id="IPR025997">
    <property type="entry name" value="SBP_2_dom"/>
</dbReference>
<evidence type="ECO:0000313" key="7">
    <source>
        <dbReference type="Proteomes" id="UP000465031"/>
    </source>
</evidence>